<keyword evidence="1" id="KW-1133">Transmembrane helix</keyword>
<dbReference type="HOGENOM" id="CLU_2248835_0_0_9"/>
<evidence type="ECO:0000256" key="1">
    <source>
        <dbReference type="SAM" id="Phobius"/>
    </source>
</evidence>
<dbReference type="AlphaFoldDB" id="D9S215"/>
<proteinExistence type="predicted"/>
<gene>
    <name evidence="2" type="ordered locus">Toce_0670</name>
</gene>
<dbReference type="RefSeq" id="WP_013275489.1">
    <property type="nucleotide sequence ID" value="NC_014377.1"/>
</dbReference>
<keyword evidence="3" id="KW-1185">Reference proteome</keyword>
<dbReference type="Proteomes" id="UP000000272">
    <property type="component" value="Chromosome"/>
</dbReference>
<reference evidence="2 3" key="1">
    <citation type="journal article" date="2010" name="Stand. Genomic Sci.">
        <title>Complete genome sequence of Thermosediminibacter oceani type strain (JW/IW-1228P).</title>
        <authorList>
            <person name="Pitluck S."/>
            <person name="Yasawong M."/>
            <person name="Munk C."/>
            <person name="Nolan M."/>
            <person name="Lapidus A."/>
            <person name="Lucas S."/>
            <person name="Glavina Del Rio T."/>
            <person name="Tice H."/>
            <person name="Cheng J.F."/>
            <person name="Bruce D."/>
            <person name="Detter C."/>
            <person name="Tapia R."/>
            <person name="Han C."/>
            <person name="Goodwin L."/>
            <person name="Liolios K."/>
            <person name="Ivanova N."/>
            <person name="Mavromatis K."/>
            <person name="Mikhailova N."/>
            <person name="Pati A."/>
            <person name="Chen A."/>
            <person name="Palaniappan K."/>
            <person name="Land M."/>
            <person name="Hauser L."/>
            <person name="Chang Y.J."/>
            <person name="Jeffries C.D."/>
            <person name="Rohde M."/>
            <person name="Spring S."/>
            <person name="Sikorski J."/>
            <person name="Goker M."/>
            <person name="Woyke T."/>
            <person name="Bristow J."/>
            <person name="Eisen J.A."/>
            <person name="Markowitz V."/>
            <person name="Hugenholtz P."/>
            <person name="Kyrpides N.C."/>
            <person name="Klenk H.P."/>
        </authorList>
    </citation>
    <scope>NUCLEOTIDE SEQUENCE [LARGE SCALE GENOMIC DNA]</scope>
    <source>
        <strain evidence="3">ATCC BAA-1034 / DSM 16646 / JW/IW-1228P</strain>
    </source>
</reference>
<dbReference type="STRING" id="555079.Toce_0670"/>
<evidence type="ECO:0000313" key="3">
    <source>
        <dbReference type="Proteomes" id="UP000000272"/>
    </source>
</evidence>
<keyword evidence="1" id="KW-0472">Membrane</keyword>
<dbReference type="EMBL" id="CP002131">
    <property type="protein sequence ID" value="ADL07442.1"/>
    <property type="molecule type" value="Genomic_DNA"/>
</dbReference>
<protein>
    <submittedName>
        <fullName evidence="2">Uncharacterized protein</fullName>
    </submittedName>
</protein>
<accession>D9S215</accession>
<organism evidence="2 3">
    <name type="scientific">Thermosediminibacter oceani (strain ATCC BAA-1034 / DSM 16646 / JW/IW-1228P)</name>
    <dbReference type="NCBI Taxonomy" id="555079"/>
    <lineage>
        <taxon>Bacteria</taxon>
        <taxon>Bacillati</taxon>
        <taxon>Bacillota</taxon>
        <taxon>Clostridia</taxon>
        <taxon>Thermosediminibacterales</taxon>
        <taxon>Thermosediminibacteraceae</taxon>
        <taxon>Thermosediminibacter</taxon>
    </lineage>
</organism>
<sequence>MIDVRLPENKILNILLHFYKILKETPLLLGYIIVGLVVTFGLYGLHGLIVALKNLFLLLIWALIIRVMTEGSPRPVKIKNPKIELSIGVILVVYCIIKMDRVAK</sequence>
<evidence type="ECO:0000313" key="2">
    <source>
        <dbReference type="EMBL" id="ADL07442.1"/>
    </source>
</evidence>
<feature type="transmembrane region" description="Helical" evidence="1">
    <location>
        <begin position="27"/>
        <end position="45"/>
    </location>
</feature>
<name>D9S215_THEOJ</name>
<dbReference type="KEGG" id="toc:Toce_0670"/>
<keyword evidence="1" id="KW-0812">Transmembrane</keyword>